<name>A0A9N9A5D5_9GLOM</name>
<organism evidence="1 2">
    <name type="scientific">Diversispora eburnea</name>
    <dbReference type="NCBI Taxonomy" id="1213867"/>
    <lineage>
        <taxon>Eukaryota</taxon>
        <taxon>Fungi</taxon>
        <taxon>Fungi incertae sedis</taxon>
        <taxon>Mucoromycota</taxon>
        <taxon>Glomeromycotina</taxon>
        <taxon>Glomeromycetes</taxon>
        <taxon>Diversisporales</taxon>
        <taxon>Diversisporaceae</taxon>
        <taxon>Diversispora</taxon>
    </lineage>
</organism>
<dbReference type="OrthoDB" id="2397787at2759"/>
<evidence type="ECO:0000313" key="1">
    <source>
        <dbReference type="EMBL" id="CAG8519724.1"/>
    </source>
</evidence>
<dbReference type="AlphaFoldDB" id="A0A9N9A5D5"/>
<keyword evidence="2" id="KW-1185">Reference proteome</keyword>
<evidence type="ECO:0000313" key="2">
    <source>
        <dbReference type="Proteomes" id="UP000789706"/>
    </source>
</evidence>
<dbReference type="EMBL" id="CAJVPK010000509">
    <property type="protein sequence ID" value="CAG8519724.1"/>
    <property type="molecule type" value="Genomic_DNA"/>
</dbReference>
<sequence>MEILELSLFDLQGRAETIDDSEIDLEQKKFTQYINQFNEDMCNRNNISTIVQKSFCSWEIYPSYYEEHNIAQQILTH</sequence>
<protein>
    <submittedName>
        <fullName evidence="1">7592_t:CDS:1</fullName>
    </submittedName>
</protein>
<feature type="non-terminal residue" evidence="1">
    <location>
        <position position="1"/>
    </location>
</feature>
<proteinExistence type="predicted"/>
<dbReference type="Proteomes" id="UP000789706">
    <property type="component" value="Unassembled WGS sequence"/>
</dbReference>
<comment type="caution">
    <text evidence="1">The sequence shown here is derived from an EMBL/GenBank/DDBJ whole genome shotgun (WGS) entry which is preliminary data.</text>
</comment>
<reference evidence="1" key="1">
    <citation type="submission" date="2021-06" db="EMBL/GenBank/DDBJ databases">
        <authorList>
            <person name="Kallberg Y."/>
            <person name="Tangrot J."/>
            <person name="Rosling A."/>
        </authorList>
    </citation>
    <scope>NUCLEOTIDE SEQUENCE</scope>
    <source>
        <strain evidence="1">AZ414A</strain>
    </source>
</reference>
<accession>A0A9N9A5D5</accession>
<gene>
    <name evidence="1" type="ORF">DEBURN_LOCUS5597</name>
</gene>